<sequence length="109" mass="11361">MEACRSADTACSGVTARRRPRDGAEAGVGPSPVDRARRGCDSDKHRHLLRKRGIKPMITRRGVPHGSGLGKVRRVVEHPSPGSTSSNASASAMNAERGSTKACSSSPAA</sequence>
<feature type="compositionally biased region" description="Low complexity" evidence="1">
    <location>
        <begin position="85"/>
        <end position="95"/>
    </location>
</feature>
<evidence type="ECO:0000256" key="1">
    <source>
        <dbReference type="SAM" id="MobiDB-lite"/>
    </source>
</evidence>
<protein>
    <recommendedName>
        <fullName evidence="4">Transposase</fullName>
    </recommendedName>
</protein>
<keyword evidence="3" id="KW-1185">Reference proteome</keyword>
<accession>A0ABP6U8K8</accession>
<gene>
    <name evidence="2" type="ORF">GCM10019016_103690</name>
</gene>
<reference evidence="3" key="1">
    <citation type="journal article" date="2019" name="Int. J. Syst. Evol. Microbiol.">
        <title>The Global Catalogue of Microorganisms (GCM) 10K type strain sequencing project: providing services to taxonomists for standard genome sequencing and annotation.</title>
        <authorList>
            <consortium name="The Broad Institute Genomics Platform"/>
            <consortium name="The Broad Institute Genome Sequencing Center for Infectious Disease"/>
            <person name="Wu L."/>
            <person name="Ma J."/>
        </authorList>
    </citation>
    <scope>NUCLEOTIDE SEQUENCE [LARGE SCALE GENOMIC DNA]</scope>
    <source>
        <strain evidence="3">JCM 4816</strain>
    </source>
</reference>
<organism evidence="2 3">
    <name type="scientific">Streptomyces prasinosporus</name>
    <dbReference type="NCBI Taxonomy" id="68256"/>
    <lineage>
        <taxon>Bacteria</taxon>
        <taxon>Bacillati</taxon>
        <taxon>Actinomycetota</taxon>
        <taxon>Actinomycetes</taxon>
        <taxon>Kitasatosporales</taxon>
        <taxon>Streptomycetaceae</taxon>
        <taxon>Streptomyces</taxon>
        <taxon>Streptomyces albogriseolus group</taxon>
    </lineage>
</organism>
<feature type="compositionally biased region" description="Basic residues" evidence="1">
    <location>
        <begin position="45"/>
        <end position="54"/>
    </location>
</feature>
<evidence type="ECO:0008006" key="4">
    <source>
        <dbReference type="Google" id="ProtNLM"/>
    </source>
</evidence>
<dbReference type="Proteomes" id="UP001501455">
    <property type="component" value="Unassembled WGS sequence"/>
</dbReference>
<name>A0ABP6U8K8_9ACTN</name>
<evidence type="ECO:0000313" key="3">
    <source>
        <dbReference type="Proteomes" id="UP001501455"/>
    </source>
</evidence>
<dbReference type="EMBL" id="BAAAXF010000074">
    <property type="protein sequence ID" value="GAA3503259.1"/>
    <property type="molecule type" value="Genomic_DNA"/>
</dbReference>
<comment type="caution">
    <text evidence="2">The sequence shown here is derived from an EMBL/GenBank/DDBJ whole genome shotgun (WGS) entry which is preliminary data.</text>
</comment>
<feature type="region of interest" description="Disordered" evidence="1">
    <location>
        <begin position="1"/>
        <end position="109"/>
    </location>
</feature>
<proteinExistence type="predicted"/>
<feature type="compositionally biased region" description="Basic and acidic residues" evidence="1">
    <location>
        <begin position="34"/>
        <end position="44"/>
    </location>
</feature>
<evidence type="ECO:0000313" key="2">
    <source>
        <dbReference type="EMBL" id="GAA3503259.1"/>
    </source>
</evidence>